<evidence type="ECO:0000256" key="5">
    <source>
        <dbReference type="SAM" id="Phobius"/>
    </source>
</evidence>
<sequence length="68" mass="7613">MIGEIDIYGLFIPPLLILAIAAWFVSGLLRRGLRAAGFYGWVWHPPLFDLALYVLVLSALTALTAWLR</sequence>
<evidence type="ECO:0000313" key="9">
    <source>
        <dbReference type="Proteomes" id="UP001277471"/>
    </source>
</evidence>
<keyword evidence="2 5" id="KW-0812">Transmembrane</keyword>
<dbReference type="Proteomes" id="UP001277471">
    <property type="component" value="Unassembled WGS sequence"/>
</dbReference>
<evidence type="ECO:0000256" key="2">
    <source>
        <dbReference type="ARBA" id="ARBA00022692"/>
    </source>
</evidence>
<feature type="transmembrane region" description="Helical" evidence="5">
    <location>
        <begin position="7"/>
        <end position="30"/>
    </location>
</feature>
<feature type="transmembrane region" description="Helical" evidence="5">
    <location>
        <begin position="50"/>
        <end position="67"/>
    </location>
</feature>
<keyword evidence="7" id="KW-0614">Plasmid</keyword>
<evidence type="ECO:0000256" key="1">
    <source>
        <dbReference type="ARBA" id="ARBA00022475"/>
    </source>
</evidence>
<evidence type="ECO:0000256" key="4">
    <source>
        <dbReference type="ARBA" id="ARBA00023136"/>
    </source>
</evidence>
<dbReference type="GeneID" id="56451425"/>
<proteinExistence type="predicted"/>
<dbReference type="InterPro" id="IPR012451">
    <property type="entry name" value="DUF1656"/>
</dbReference>
<reference evidence="6 9" key="2">
    <citation type="submission" date="2023-11" db="EMBL/GenBank/DDBJ databases">
        <title>MicrobeMod: A computational toolkit for identifying prokaryotic methylation and restriction-modification with nanopore sequencing.</title>
        <authorList>
            <person name="Crits-Christoph A."/>
            <person name="Kang S.C."/>
            <person name="Lee H."/>
            <person name="Ostrov N."/>
        </authorList>
    </citation>
    <scope>NUCLEOTIDE SEQUENCE [LARGE SCALE GENOMIC DNA]</scope>
    <source>
        <strain evidence="6 9">ATCC 29145</strain>
    </source>
</reference>
<dbReference type="Proteomes" id="UP000298774">
    <property type="component" value="Plasmid p1"/>
</dbReference>
<evidence type="ECO:0000313" key="7">
    <source>
        <dbReference type="EMBL" id="QCO10784.1"/>
    </source>
</evidence>
<evidence type="ECO:0000313" key="8">
    <source>
        <dbReference type="Proteomes" id="UP000298774"/>
    </source>
</evidence>
<evidence type="ECO:0000256" key="3">
    <source>
        <dbReference type="ARBA" id="ARBA00022989"/>
    </source>
</evidence>
<accession>A0A0N7I8N0</accession>
<dbReference type="RefSeq" id="WP_035678363.1">
    <property type="nucleotide sequence ID" value="NZ_CP012915.1"/>
</dbReference>
<keyword evidence="1" id="KW-1003">Cell membrane</keyword>
<keyword evidence="3 5" id="KW-1133">Transmembrane helix</keyword>
<evidence type="ECO:0000313" key="6">
    <source>
        <dbReference type="EMBL" id="MDX5952057.1"/>
    </source>
</evidence>
<dbReference type="EMBL" id="CP032340">
    <property type="protein sequence ID" value="QCO10784.1"/>
    <property type="molecule type" value="Genomic_DNA"/>
</dbReference>
<keyword evidence="9" id="KW-1185">Reference proteome</keyword>
<keyword evidence="4 5" id="KW-0472">Membrane</keyword>
<geneLocation type="plasmid" evidence="7 8">
    <name>p1</name>
</geneLocation>
<reference evidence="7 8" key="1">
    <citation type="submission" date="2018-09" db="EMBL/GenBank/DDBJ databases">
        <title>Whole genome based analysis of evolution and adaptive divergence in Indian and Brazilian strains of Azospirillum brasilense.</title>
        <authorList>
            <person name="Singh C."/>
            <person name="Tripathi A.K."/>
        </authorList>
    </citation>
    <scope>NUCLEOTIDE SEQUENCE [LARGE SCALE GENOMIC DNA]</scope>
    <source>
        <strain evidence="7 8">MTCC4038</strain>
        <plasmid evidence="7 8">p1</plasmid>
    </source>
</reference>
<dbReference type="EMBL" id="JAWXYC010000003">
    <property type="protein sequence ID" value="MDX5952057.1"/>
    <property type="molecule type" value="Genomic_DNA"/>
</dbReference>
<name>A0A0N7I8N0_AZOBR</name>
<dbReference type="KEGG" id="abf:AMK58_20200"/>
<organism evidence="7 8">
    <name type="scientific">Azospirillum brasilense</name>
    <dbReference type="NCBI Taxonomy" id="192"/>
    <lineage>
        <taxon>Bacteria</taxon>
        <taxon>Pseudomonadati</taxon>
        <taxon>Pseudomonadota</taxon>
        <taxon>Alphaproteobacteria</taxon>
        <taxon>Rhodospirillales</taxon>
        <taxon>Azospirillaceae</taxon>
        <taxon>Azospirillum</taxon>
    </lineage>
</organism>
<protein>
    <submittedName>
        <fullName evidence="7">DUF1656 domain-containing protein</fullName>
    </submittedName>
</protein>
<gene>
    <name evidence="7" type="ORF">D3868_17095</name>
    <name evidence="6" type="ORF">SIM66_12745</name>
</gene>
<dbReference type="Pfam" id="PF07869">
    <property type="entry name" value="DUF1656"/>
    <property type="match status" value="1"/>
</dbReference>
<dbReference type="AlphaFoldDB" id="A0A0N7I8N0"/>